<feature type="compositionally biased region" description="Low complexity" evidence="10">
    <location>
        <begin position="266"/>
        <end position="279"/>
    </location>
</feature>
<evidence type="ECO:0000256" key="1">
    <source>
        <dbReference type="ARBA" id="ARBA00004651"/>
    </source>
</evidence>
<feature type="transmembrane region" description="Helical" evidence="11">
    <location>
        <begin position="80"/>
        <end position="99"/>
    </location>
</feature>
<keyword evidence="5 9" id="KW-0297">G-protein coupled receptor</keyword>
<dbReference type="Pfam" id="PF00001">
    <property type="entry name" value="7tm_1"/>
    <property type="match status" value="2"/>
</dbReference>
<gene>
    <name evidence="13" type="ORF">CVLEPA_LOCUS9944</name>
</gene>
<comment type="caution">
    <text evidence="13">The sequence shown here is derived from an EMBL/GenBank/DDBJ whole genome shotgun (WGS) entry which is preliminary data.</text>
</comment>
<keyword evidence="8 9" id="KW-0807">Transducer</keyword>
<dbReference type="PANTHER" id="PTHR24229:SF109">
    <property type="entry name" value="SOMATOSTATIN RECEPTOR TYPE 2-LIKE"/>
    <property type="match status" value="1"/>
</dbReference>
<keyword evidence="14" id="KW-1185">Reference proteome</keyword>
<evidence type="ECO:0000259" key="12">
    <source>
        <dbReference type="PROSITE" id="PS50262"/>
    </source>
</evidence>
<accession>A0ABP0FJ70</accession>
<keyword evidence="4 11" id="KW-1133">Transmembrane helix</keyword>
<keyword evidence="3 9" id="KW-0812">Transmembrane</keyword>
<dbReference type="PANTHER" id="PTHR24229">
    <property type="entry name" value="NEUROPEPTIDES RECEPTOR"/>
    <property type="match status" value="1"/>
</dbReference>
<feature type="transmembrane region" description="Helical" evidence="11">
    <location>
        <begin position="40"/>
        <end position="60"/>
    </location>
</feature>
<dbReference type="InterPro" id="IPR000276">
    <property type="entry name" value="GPCR_Rhodpsn"/>
</dbReference>
<comment type="subcellular location">
    <subcellularLocation>
        <location evidence="1">Cell membrane</location>
        <topology evidence="1">Multi-pass membrane protein</topology>
    </subcellularLocation>
</comment>
<evidence type="ECO:0000256" key="3">
    <source>
        <dbReference type="ARBA" id="ARBA00022692"/>
    </source>
</evidence>
<reference evidence="13 14" key="1">
    <citation type="submission" date="2024-02" db="EMBL/GenBank/DDBJ databases">
        <authorList>
            <person name="Daric V."/>
            <person name="Darras S."/>
        </authorList>
    </citation>
    <scope>NUCLEOTIDE SEQUENCE [LARGE SCALE GENOMIC DNA]</scope>
</reference>
<dbReference type="PROSITE" id="PS50262">
    <property type="entry name" value="G_PROTEIN_RECEP_F1_2"/>
    <property type="match status" value="1"/>
</dbReference>
<dbReference type="SUPFAM" id="SSF81321">
    <property type="entry name" value="Family A G protein-coupled receptor-like"/>
    <property type="match status" value="1"/>
</dbReference>
<evidence type="ECO:0000256" key="9">
    <source>
        <dbReference type="RuleBase" id="RU000688"/>
    </source>
</evidence>
<evidence type="ECO:0000313" key="14">
    <source>
        <dbReference type="Proteomes" id="UP001642483"/>
    </source>
</evidence>
<feature type="transmembrane region" description="Helical" evidence="11">
    <location>
        <begin position="225"/>
        <end position="248"/>
    </location>
</feature>
<evidence type="ECO:0000256" key="11">
    <source>
        <dbReference type="SAM" id="Phobius"/>
    </source>
</evidence>
<evidence type="ECO:0000256" key="8">
    <source>
        <dbReference type="ARBA" id="ARBA00023224"/>
    </source>
</evidence>
<feature type="transmembrane region" description="Helical" evidence="11">
    <location>
        <begin position="287"/>
        <end position="305"/>
    </location>
</feature>
<dbReference type="PRINTS" id="PR00237">
    <property type="entry name" value="GPCRRHODOPSN"/>
</dbReference>
<feature type="domain" description="G-protein coupled receptors family 1 profile" evidence="12">
    <location>
        <begin position="19"/>
        <end position="346"/>
    </location>
</feature>
<name>A0ABP0FJ70_CLALP</name>
<comment type="similarity">
    <text evidence="9">Belongs to the G-protein coupled receptor 1 family.</text>
</comment>
<evidence type="ECO:0000256" key="6">
    <source>
        <dbReference type="ARBA" id="ARBA00023136"/>
    </source>
</evidence>
<feature type="transmembrane region" description="Helical" evidence="11">
    <location>
        <begin position="6"/>
        <end position="28"/>
    </location>
</feature>
<dbReference type="InterPro" id="IPR017452">
    <property type="entry name" value="GPCR_Rhodpsn_7TM"/>
</dbReference>
<feature type="transmembrane region" description="Helical" evidence="11">
    <location>
        <begin position="325"/>
        <end position="349"/>
    </location>
</feature>
<feature type="compositionally biased region" description="Basic and acidic residues" evidence="10">
    <location>
        <begin position="431"/>
        <end position="453"/>
    </location>
</feature>
<protein>
    <recommendedName>
        <fullName evidence="12">G-protein coupled receptors family 1 profile domain-containing protein</fullName>
    </recommendedName>
</protein>
<keyword evidence="7 9" id="KW-0675">Receptor</keyword>
<evidence type="ECO:0000313" key="13">
    <source>
        <dbReference type="EMBL" id="CAK8679691.1"/>
    </source>
</evidence>
<sequence length="453" mass="51233">MFAWDSVLMLVVCILGLVGNIILAFVLLALKEFKKSVTHWYVLQLAVADSLFLLTLPFVISEAVNKEWIYPEWMCKARETILFINYYASVLFLTIMSIDRYIAVCHAFSNRFARCRKRKFAAIVTMVTWTISIILATPIMLYAQKLGNVCTISFPFFEPPNYGDNVLGEGSASASITEPNFDIADFDIRSDFYEQYTFPMIVYDGIDVIPVYCNYRNSPESWWAFIYYNFIAMFIFPFLIMSVCYGLIIHRLFTKSAPTSVRKKSSSSGGKSRSGSMSVSHRDRVRVTKMSASLVVTFFACWVTFHSVHLAKIDGIKSTDPGFCAALTSAASLLAFANSMLDPFLYGIFGNRFSKRWRAAVRVTFRKKSVTSSHHSIYSKNRKTLKSGESSATGVTRIRIKTEEKIESSLLDSRESLDKSKFANPIVTKNPPKDGADVEKGKFEEENQKILNA</sequence>
<evidence type="ECO:0000256" key="7">
    <source>
        <dbReference type="ARBA" id="ARBA00023170"/>
    </source>
</evidence>
<evidence type="ECO:0000256" key="5">
    <source>
        <dbReference type="ARBA" id="ARBA00023040"/>
    </source>
</evidence>
<evidence type="ECO:0000256" key="4">
    <source>
        <dbReference type="ARBA" id="ARBA00022989"/>
    </source>
</evidence>
<dbReference type="EMBL" id="CAWYQH010000068">
    <property type="protein sequence ID" value="CAK8679691.1"/>
    <property type="molecule type" value="Genomic_DNA"/>
</dbReference>
<feature type="region of interest" description="Disordered" evidence="10">
    <location>
        <begin position="260"/>
        <end position="281"/>
    </location>
</feature>
<dbReference type="Proteomes" id="UP001642483">
    <property type="component" value="Unassembled WGS sequence"/>
</dbReference>
<dbReference type="PROSITE" id="PS00237">
    <property type="entry name" value="G_PROTEIN_RECEP_F1_1"/>
    <property type="match status" value="1"/>
</dbReference>
<evidence type="ECO:0000256" key="10">
    <source>
        <dbReference type="SAM" id="MobiDB-lite"/>
    </source>
</evidence>
<organism evidence="13 14">
    <name type="scientific">Clavelina lepadiformis</name>
    <name type="common">Light-bulb sea squirt</name>
    <name type="synonym">Ascidia lepadiformis</name>
    <dbReference type="NCBI Taxonomy" id="159417"/>
    <lineage>
        <taxon>Eukaryota</taxon>
        <taxon>Metazoa</taxon>
        <taxon>Chordata</taxon>
        <taxon>Tunicata</taxon>
        <taxon>Ascidiacea</taxon>
        <taxon>Aplousobranchia</taxon>
        <taxon>Clavelinidae</taxon>
        <taxon>Clavelina</taxon>
    </lineage>
</organism>
<proteinExistence type="inferred from homology"/>
<keyword evidence="2" id="KW-1003">Cell membrane</keyword>
<feature type="transmembrane region" description="Helical" evidence="11">
    <location>
        <begin position="120"/>
        <end position="143"/>
    </location>
</feature>
<evidence type="ECO:0000256" key="2">
    <source>
        <dbReference type="ARBA" id="ARBA00022475"/>
    </source>
</evidence>
<feature type="region of interest" description="Disordered" evidence="10">
    <location>
        <begin position="421"/>
        <end position="453"/>
    </location>
</feature>
<keyword evidence="6 11" id="KW-0472">Membrane</keyword>
<dbReference type="Gene3D" id="1.20.1070.10">
    <property type="entry name" value="Rhodopsin 7-helix transmembrane proteins"/>
    <property type="match status" value="1"/>
</dbReference>